<feature type="compositionally biased region" description="Basic and acidic residues" evidence="1">
    <location>
        <begin position="103"/>
        <end position="137"/>
    </location>
</feature>
<sequence length="247" mass="26213">MASRLGRRFLAQVARPSARTAGRSVAGRRLMSTKPIDYKQFDHGDDKPWMIGSLVVFGSLAAYISTGSGKETAHHKADEKDHAPKAASTKTPGKEEVDEETPDERAEVVENIEKAATEGSPETHKLSDDEGASKADGGEAITDDEDNTTSGEEVKSSMQQAFNDDSPKDAQDSEQSQAKDGKFAEGAPGQSEEAESKPDQNEKPGETHTGTLQSDEDSGPSKVTDAREHAKSGKAPKEAGEAAAKSD</sequence>
<feature type="region of interest" description="Disordered" evidence="1">
    <location>
        <begin position="67"/>
        <end position="247"/>
    </location>
</feature>
<dbReference type="OrthoDB" id="4590707at2759"/>
<evidence type="ECO:0000256" key="1">
    <source>
        <dbReference type="SAM" id="MobiDB-lite"/>
    </source>
</evidence>
<feature type="compositionally biased region" description="Basic and acidic residues" evidence="1">
    <location>
        <begin position="224"/>
        <end position="247"/>
    </location>
</feature>
<feature type="compositionally biased region" description="Basic and acidic residues" evidence="1">
    <location>
        <begin position="71"/>
        <end position="84"/>
    </location>
</feature>
<dbReference type="HOGENOM" id="CLU_098341_0_0_1"/>
<accession>M2RMS0</accession>
<name>M2RMS0_CERS8</name>
<dbReference type="AlphaFoldDB" id="M2RMS0"/>
<dbReference type="STRING" id="914234.M2RMS0"/>
<protein>
    <submittedName>
        <fullName evidence="2">Uncharacterized protein</fullName>
    </submittedName>
</protein>
<organism evidence="2 3">
    <name type="scientific">Ceriporiopsis subvermispora (strain B)</name>
    <name type="common">White-rot fungus</name>
    <name type="synonym">Gelatoporia subvermispora</name>
    <dbReference type="NCBI Taxonomy" id="914234"/>
    <lineage>
        <taxon>Eukaryota</taxon>
        <taxon>Fungi</taxon>
        <taxon>Dikarya</taxon>
        <taxon>Basidiomycota</taxon>
        <taxon>Agaricomycotina</taxon>
        <taxon>Agaricomycetes</taxon>
        <taxon>Polyporales</taxon>
        <taxon>Gelatoporiaceae</taxon>
        <taxon>Gelatoporia</taxon>
    </lineage>
</organism>
<evidence type="ECO:0000313" key="3">
    <source>
        <dbReference type="Proteomes" id="UP000016930"/>
    </source>
</evidence>
<gene>
    <name evidence="2" type="ORF">CERSUDRAFT_112365</name>
</gene>
<keyword evidence="3" id="KW-1185">Reference proteome</keyword>
<reference evidence="2 3" key="1">
    <citation type="journal article" date="2012" name="Proc. Natl. Acad. Sci. U.S.A.">
        <title>Comparative genomics of Ceriporiopsis subvermispora and Phanerochaete chrysosporium provide insight into selective ligninolysis.</title>
        <authorList>
            <person name="Fernandez-Fueyo E."/>
            <person name="Ruiz-Duenas F.J."/>
            <person name="Ferreira P."/>
            <person name="Floudas D."/>
            <person name="Hibbett D.S."/>
            <person name="Canessa P."/>
            <person name="Larrondo L.F."/>
            <person name="James T.Y."/>
            <person name="Seelenfreund D."/>
            <person name="Lobos S."/>
            <person name="Polanco R."/>
            <person name="Tello M."/>
            <person name="Honda Y."/>
            <person name="Watanabe T."/>
            <person name="Watanabe T."/>
            <person name="Ryu J.S."/>
            <person name="Kubicek C.P."/>
            <person name="Schmoll M."/>
            <person name="Gaskell J."/>
            <person name="Hammel K.E."/>
            <person name="St John F.J."/>
            <person name="Vanden Wymelenberg A."/>
            <person name="Sabat G."/>
            <person name="Splinter BonDurant S."/>
            <person name="Syed K."/>
            <person name="Yadav J.S."/>
            <person name="Doddapaneni H."/>
            <person name="Subramanian V."/>
            <person name="Lavin J.L."/>
            <person name="Oguiza J.A."/>
            <person name="Perez G."/>
            <person name="Pisabarro A.G."/>
            <person name="Ramirez L."/>
            <person name="Santoyo F."/>
            <person name="Master E."/>
            <person name="Coutinho P.M."/>
            <person name="Henrissat B."/>
            <person name="Lombard V."/>
            <person name="Magnuson J.K."/>
            <person name="Kuees U."/>
            <person name="Hori C."/>
            <person name="Igarashi K."/>
            <person name="Samejima M."/>
            <person name="Held B.W."/>
            <person name="Barry K.W."/>
            <person name="LaButti K.M."/>
            <person name="Lapidus A."/>
            <person name="Lindquist E.A."/>
            <person name="Lucas S.M."/>
            <person name="Riley R."/>
            <person name="Salamov A.A."/>
            <person name="Hoffmeister D."/>
            <person name="Schwenk D."/>
            <person name="Hadar Y."/>
            <person name="Yarden O."/>
            <person name="de Vries R.P."/>
            <person name="Wiebenga A."/>
            <person name="Stenlid J."/>
            <person name="Eastwood D."/>
            <person name="Grigoriev I.V."/>
            <person name="Berka R.M."/>
            <person name="Blanchette R.A."/>
            <person name="Kersten P."/>
            <person name="Martinez A.T."/>
            <person name="Vicuna R."/>
            <person name="Cullen D."/>
        </authorList>
    </citation>
    <scope>NUCLEOTIDE SEQUENCE [LARGE SCALE GENOMIC DNA]</scope>
    <source>
        <strain evidence="2 3">B</strain>
    </source>
</reference>
<feature type="compositionally biased region" description="Basic and acidic residues" evidence="1">
    <location>
        <begin position="165"/>
        <end position="183"/>
    </location>
</feature>
<dbReference type="EMBL" id="KB445793">
    <property type="protein sequence ID" value="EMD40156.1"/>
    <property type="molecule type" value="Genomic_DNA"/>
</dbReference>
<dbReference type="Proteomes" id="UP000016930">
    <property type="component" value="Unassembled WGS sequence"/>
</dbReference>
<feature type="compositionally biased region" description="Polar residues" evidence="1">
    <location>
        <begin position="148"/>
        <end position="163"/>
    </location>
</feature>
<proteinExistence type="predicted"/>
<feature type="compositionally biased region" description="Basic and acidic residues" evidence="1">
    <location>
        <begin position="194"/>
        <end position="206"/>
    </location>
</feature>
<evidence type="ECO:0000313" key="2">
    <source>
        <dbReference type="EMBL" id="EMD40156.1"/>
    </source>
</evidence>